<proteinExistence type="predicted"/>
<dbReference type="Pfam" id="PF00024">
    <property type="entry name" value="PAN_1"/>
    <property type="match status" value="1"/>
</dbReference>
<feature type="disulfide bond" evidence="5">
    <location>
        <begin position="136"/>
        <end position="153"/>
    </location>
</feature>
<sequence>MQTSRSTSSRRRKQTFRMEPWLCVAGISLLLLSSHTLSCDGVCREMTFLGLKFFAGKRLVEHVIRTEQVWDKDLCELRCYLEHNCVSFNFKVKMSAEGTFSCELNNATHLEQNGQFISTKDYVYQGGENYCGHAPCRNNGTCQSGFTIKRYRCLCLPGYDGEHCENAPSSIDSVILSANLLPAFQRFFEPVIGSSGKWELCYRASDHGWASKTFHVKCDGKINTVTIIKSASYVFGGYTDIAWDSSDSYGTTSNAFIFSLLNSENLLPFKTAVIIKSQAIFKRESNGPTFGGGHDLFVDLNNPKESPSSHSNLGHSYKSTVARSKLTLLAGSFNFVLDEVEVFFLA</sequence>
<dbReference type="InterPro" id="IPR006571">
    <property type="entry name" value="TLDc_dom"/>
</dbReference>
<accession>A0AAD9QRA2</accession>
<evidence type="ECO:0000256" key="1">
    <source>
        <dbReference type="ARBA" id="ARBA00022536"/>
    </source>
</evidence>
<evidence type="ECO:0000259" key="8">
    <source>
        <dbReference type="PROSITE" id="PS50948"/>
    </source>
</evidence>
<evidence type="ECO:0000256" key="3">
    <source>
        <dbReference type="ARBA" id="ARBA00022737"/>
    </source>
</evidence>
<dbReference type="Gene3D" id="2.10.25.10">
    <property type="entry name" value="Laminin"/>
    <property type="match status" value="1"/>
</dbReference>
<dbReference type="SUPFAM" id="SSF57196">
    <property type="entry name" value="EGF/Laminin"/>
    <property type="match status" value="1"/>
</dbReference>
<keyword evidence="4 5" id="KW-1015">Disulfide bond</keyword>
<dbReference type="Pfam" id="PF23106">
    <property type="entry name" value="EGF_Teneurin"/>
    <property type="match status" value="1"/>
</dbReference>
<dbReference type="EMBL" id="JARQWQ010000018">
    <property type="protein sequence ID" value="KAK2565905.1"/>
    <property type="molecule type" value="Genomic_DNA"/>
</dbReference>
<feature type="domain" description="TLDc" evidence="9">
    <location>
        <begin position="174"/>
        <end position="346"/>
    </location>
</feature>
<dbReference type="AlphaFoldDB" id="A0AAD9QRA2"/>
<name>A0AAD9QRA2_ACRCE</name>
<dbReference type="InterPro" id="IPR003609">
    <property type="entry name" value="Pan_app"/>
</dbReference>
<protein>
    <submittedName>
        <fullName evidence="10">Uncharacterized protein</fullName>
    </submittedName>
</protein>
<evidence type="ECO:0000259" key="9">
    <source>
        <dbReference type="PROSITE" id="PS51886"/>
    </source>
</evidence>
<gene>
    <name evidence="10" type="ORF">P5673_010206</name>
</gene>
<keyword evidence="3" id="KW-0677">Repeat</keyword>
<dbReference type="CDD" id="cd00054">
    <property type="entry name" value="EGF_CA"/>
    <property type="match status" value="1"/>
</dbReference>
<dbReference type="PROSITE" id="PS00022">
    <property type="entry name" value="EGF_1"/>
    <property type="match status" value="1"/>
</dbReference>
<feature type="chain" id="PRO_5042276612" evidence="6">
    <location>
        <begin position="39"/>
        <end position="346"/>
    </location>
</feature>
<evidence type="ECO:0000259" key="7">
    <source>
        <dbReference type="PROSITE" id="PS50026"/>
    </source>
</evidence>
<dbReference type="PROSITE" id="PS50948">
    <property type="entry name" value="PAN"/>
    <property type="match status" value="1"/>
</dbReference>
<dbReference type="Pfam" id="PF07534">
    <property type="entry name" value="TLD"/>
    <property type="match status" value="1"/>
</dbReference>
<feature type="disulfide bond" evidence="5">
    <location>
        <begin position="155"/>
        <end position="164"/>
    </location>
</feature>
<feature type="domain" description="EGF-like" evidence="7">
    <location>
        <begin position="127"/>
        <end position="165"/>
    </location>
</feature>
<dbReference type="Proteomes" id="UP001249851">
    <property type="component" value="Unassembled WGS sequence"/>
</dbReference>
<organism evidence="10 11">
    <name type="scientific">Acropora cervicornis</name>
    <name type="common">Staghorn coral</name>
    <dbReference type="NCBI Taxonomy" id="6130"/>
    <lineage>
        <taxon>Eukaryota</taxon>
        <taxon>Metazoa</taxon>
        <taxon>Cnidaria</taxon>
        <taxon>Anthozoa</taxon>
        <taxon>Hexacorallia</taxon>
        <taxon>Scleractinia</taxon>
        <taxon>Astrocoeniina</taxon>
        <taxon>Acroporidae</taxon>
        <taxon>Acropora</taxon>
    </lineage>
</organism>
<evidence type="ECO:0000256" key="4">
    <source>
        <dbReference type="ARBA" id="ARBA00023157"/>
    </source>
</evidence>
<evidence type="ECO:0000313" key="10">
    <source>
        <dbReference type="EMBL" id="KAK2565905.1"/>
    </source>
</evidence>
<feature type="domain" description="Apple" evidence="8">
    <location>
        <begin position="43"/>
        <end position="131"/>
    </location>
</feature>
<dbReference type="SMART" id="SM00181">
    <property type="entry name" value="EGF"/>
    <property type="match status" value="1"/>
</dbReference>
<evidence type="ECO:0000256" key="5">
    <source>
        <dbReference type="PROSITE-ProRule" id="PRU00076"/>
    </source>
</evidence>
<dbReference type="FunFam" id="2.10.25.10:FF:000066">
    <property type="entry name" value="FAT atypical cadherin 4"/>
    <property type="match status" value="1"/>
</dbReference>
<keyword evidence="1 5" id="KW-0245">EGF-like domain</keyword>
<comment type="caution">
    <text evidence="5">Lacks conserved residue(s) required for the propagation of feature annotation.</text>
</comment>
<evidence type="ECO:0000256" key="2">
    <source>
        <dbReference type="ARBA" id="ARBA00022729"/>
    </source>
</evidence>
<reference evidence="10" key="1">
    <citation type="journal article" date="2023" name="G3 (Bethesda)">
        <title>Whole genome assembly and annotation of the endangered Caribbean coral Acropora cervicornis.</title>
        <authorList>
            <person name="Selwyn J.D."/>
            <person name="Vollmer S.V."/>
        </authorList>
    </citation>
    <scope>NUCLEOTIDE SEQUENCE</scope>
    <source>
        <strain evidence="10">K2</strain>
    </source>
</reference>
<dbReference type="PANTHER" id="PTHR23354">
    <property type="entry name" value="NUCLEOLAR PROTEIN 7/ESTROGEN RECEPTOR COACTIVATOR-RELATED"/>
    <property type="match status" value="1"/>
</dbReference>
<evidence type="ECO:0000256" key="6">
    <source>
        <dbReference type="SAM" id="SignalP"/>
    </source>
</evidence>
<comment type="caution">
    <text evidence="10">The sequence shown here is derived from an EMBL/GenBank/DDBJ whole genome shotgun (WGS) entry which is preliminary data.</text>
</comment>
<dbReference type="PROSITE" id="PS50026">
    <property type="entry name" value="EGF_3"/>
    <property type="match status" value="1"/>
</dbReference>
<feature type="signal peptide" evidence="6">
    <location>
        <begin position="1"/>
        <end position="38"/>
    </location>
</feature>
<keyword evidence="11" id="KW-1185">Reference proteome</keyword>
<evidence type="ECO:0000313" key="11">
    <source>
        <dbReference type="Proteomes" id="UP001249851"/>
    </source>
</evidence>
<dbReference type="PROSITE" id="PS51886">
    <property type="entry name" value="TLDC"/>
    <property type="match status" value="1"/>
</dbReference>
<dbReference type="SMART" id="SM00584">
    <property type="entry name" value="TLDc"/>
    <property type="match status" value="1"/>
</dbReference>
<reference evidence="10" key="2">
    <citation type="journal article" date="2023" name="Science">
        <title>Genomic signatures of disease resistance in endangered staghorn corals.</title>
        <authorList>
            <person name="Vollmer S.V."/>
            <person name="Selwyn J.D."/>
            <person name="Despard B.A."/>
            <person name="Roesel C.L."/>
        </authorList>
    </citation>
    <scope>NUCLEOTIDE SEQUENCE</scope>
    <source>
        <strain evidence="10">K2</strain>
    </source>
</reference>
<dbReference type="InterPro" id="IPR000742">
    <property type="entry name" value="EGF"/>
</dbReference>
<keyword evidence="2 6" id="KW-0732">Signal</keyword>
<dbReference type="PROSITE" id="PS01186">
    <property type="entry name" value="EGF_2"/>
    <property type="match status" value="1"/>
</dbReference>